<proteinExistence type="predicted"/>
<name>A0A1B1CMM6_RHILE</name>
<dbReference type="EMBL" id="CP016290">
    <property type="protein sequence ID" value="ANP91023.1"/>
    <property type="molecule type" value="Genomic_DNA"/>
</dbReference>
<evidence type="ECO:0000313" key="1">
    <source>
        <dbReference type="EMBL" id="ANP91023.1"/>
    </source>
</evidence>
<reference evidence="1 3" key="1">
    <citation type="submission" date="2016-06" db="EMBL/GenBank/DDBJ databases">
        <title>Microsymbionts genomes from the relict species Vavilovia formosa.</title>
        <authorList>
            <person name="Chirak E."/>
            <person name="Kimeklis A."/>
            <person name="Andronov E."/>
        </authorList>
    </citation>
    <scope>NUCLEOTIDE SEQUENCE [LARGE SCALE GENOMIC DNA]</scope>
    <source>
        <strain evidence="1 3">Vaf10</strain>
        <plasmid evidence="3">Plasmid unnamed3</plasmid>
        <plasmid evidence="1">unnamed3</plasmid>
    </source>
</reference>
<gene>
    <name evidence="1" type="ORF">BA011_34635</name>
    <name evidence="2" type="ORF">BMW22_40480</name>
</gene>
<reference evidence="2 4" key="2">
    <citation type="submission" date="2016-11" db="EMBL/GenBank/DDBJ databases">
        <title>Rhizobium leguminosarum bv. viciae strain Vaf12 isolated from Vavilovia formosa root nodules from Russia, Dagestan.</title>
        <authorList>
            <person name="Kimeklis A."/>
        </authorList>
    </citation>
    <scope>NUCLEOTIDE SEQUENCE [LARGE SCALE GENOMIC DNA]</scope>
    <source>
        <strain evidence="2 4">Vaf-108</strain>
        <plasmid evidence="4">Plasmid unnamed7</plasmid>
        <plasmid evidence="2">unnamed7</plasmid>
    </source>
</reference>
<geneLocation type="plasmid" evidence="2 4">
    <name>unnamed7</name>
</geneLocation>
<dbReference type="AlphaFoldDB" id="A0A1B1CMM6"/>
<dbReference type="Proteomes" id="UP000092691">
    <property type="component" value="Plasmid unnamed3"/>
</dbReference>
<accession>A0A1B1CMM6</accession>
<protein>
    <submittedName>
        <fullName evidence="1">Uncharacterized protein</fullName>
    </submittedName>
</protein>
<organism evidence="1 3">
    <name type="scientific">Rhizobium leguminosarum</name>
    <dbReference type="NCBI Taxonomy" id="384"/>
    <lineage>
        <taxon>Bacteria</taxon>
        <taxon>Pseudomonadati</taxon>
        <taxon>Pseudomonadota</taxon>
        <taxon>Alphaproteobacteria</taxon>
        <taxon>Hyphomicrobiales</taxon>
        <taxon>Rhizobiaceae</taxon>
        <taxon>Rhizobium/Agrobacterium group</taxon>
        <taxon>Rhizobium</taxon>
    </lineage>
</organism>
<sequence length="91" mass="9882">MRLVRPRRHVPEIFNRAKREIAVASIPLSLASIYGLEPNLVAGRLPKAATRAMAASIALTNKLPLAEPAKAMSMLSTKVGLCLKTTQISWC</sequence>
<evidence type="ECO:0000313" key="4">
    <source>
        <dbReference type="Proteomes" id="UP000183050"/>
    </source>
</evidence>
<dbReference type="EMBL" id="CP018235">
    <property type="protein sequence ID" value="API57581.1"/>
    <property type="molecule type" value="Genomic_DNA"/>
</dbReference>
<keyword evidence="1" id="KW-0614">Plasmid</keyword>
<geneLocation type="plasmid" evidence="1 3">
    <name>unnamed3</name>
</geneLocation>
<evidence type="ECO:0000313" key="3">
    <source>
        <dbReference type="Proteomes" id="UP000092691"/>
    </source>
</evidence>
<evidence type="ECO:0000313" key="2">
    <source>
        <dbReference type="EMBL" id="API57581.1"/>
    </source>
</evidence>
<dbReference type="Proteomes" id="UP000183050">
    <property type="component" value="Plasmid unnamed7"/>
</dbReference>